<dbReference type="EMBL" id="LVJN01000020">
    <property type="protein sequence ID" value="OSM02568.1"/>
    <property type="molecule type" value="Genomic_DNA"/>
</dbReference>
<organism evidence="2 3">
    <name type="scientific">Magnetofaba australis IT-1</name>
    <dbReference type="NCBI Taxonomy" id="1434232"/>
    <lineage>
        <taxon>Bacteria</taxon>
        <taxon>Pseudomonadati</taxon>
        <taxon>Pseudomonadota</taxon>
        <taxon>Magnetococcia</taxon>
        <taxon>Magnetococcales</taxon>
        <taxon>Magnetococcaceae</taxon>
        <taxon>Magnetofaba</taxon>
    </lineage>
</organism>
<dbReference type="Proteomes" id="UP000194003">
    <property type="component" value="Unassembled WGS sequence"/>
</dbReference>
<proteinExistence type="predicted"/>
<comment type="caution">
    <text evidence="2">The sequence shown here is derived from an EMBL/GenBank/DDBJ whole genome shotgun (WGS) entry which is preliminary data.</text>
</comment>
<evidence type="ECO:0000313" key="2">
    <source>
        <dbReference type="EMBL" id="OSM02568.1"/>
    </source>
</evidence>
<dbReference type="STRING" id="1434232.MAIT1_02738"/>
<evidence type="ECO:0000313" key="3">
    <source>
        <dbReference type="Proteomes" id="UP000194003"/>
    </source>
</evidence>
<feature type="region of interest" description="Disordered" evidence="1">
    <location>
        <begin position="42"/>
        <end position="61"/>
    </location>
</feature>
<name>A0A1Y2K3D6_9PROT</name>
<sequence>MGCRFYDPASYNECAEPVAERVVEKEDSTFCDWFKPRRPSLKDAMGGSARPDPKAEARAAREAAEALFKK</sequence>
<evidence type="ECO:0000256" key="1">
    <source>
        <dbReference type="SAM" id="MobiDB-lite"/>
    </source>
</evidence>
<dbReference type="AlphaFoldDB" id="A0A1Y2K3D6"/>
<accession>A0A1Y2K3D6</accession>
<reference evidence="2 3" key="1">
    <citation type="journal article" date="2016" name="BMC Genomics">
        <title>Combined genomic and structural analyses of a cultured magnetotactic bacterium reveals its niche adaptation to a dynamic environment.</title>
        <authorList>
            <person name="Araujo A.C."/>
            <person name="Morillo V."/>
            <person name="Cypriano J."/>
            <person name="Teixeira L.C."/>
            <person name="Leao P."/>
            <person name="Lyra S."/>
            <person name="Almeida L.G."/>
            <person name="Bazylinski D.A."/>
            <person name="Vasconcellos A.T."/>
            <person name="Abreu F."/>
            <person name="Lins U."/>
        </authorList>
    </citation>
    <scope>NUCLEOTIDE SEQUENCE [LARGE SCALE GENOMIC DNA]</scope>
    <source>
        <strain evidence="2 3">IT-1</strain>
    </source>
</reference>
<protein>
    <submittedName>
        <fullName evidence="2">Uncharacterized protein</fullName>
    </submittedName>
</protein>
<gene>
    <name evidence="2" type="ORF">MAIT1_02738</name>
</gene>
<feature type="compositionally biased region" description="Basic and acidic residues" evidence="1">
    <location>
        <begin position="51"/>
        <end position="61"/>
    </location>
</feature>
<keyword evidence="3" id="KW-1185">Reference proteome</keyword>